<sequence length="92" mass="11097">MENTLSKNEKDLKNYIEENNGLRQEIQSLENRYKTDILHLKQQLLNQLEDNERATKELLRETKEKESIKAKYEALRNSKLGRLATKYWKMKK</sequence>
<keyword evidence="1" id="KW-0175">Coiled coil</keyword>
<protein>
    <submittedName>
        <fullName evidence="2">Uncharacterized protein</fullName>
    </submittedName>
</protein>
<feature type="coiled-coil region" evidence="1">
    <location>
        <begin position="5"/>
        <end position="78"/>
    </location>
</feature>
<dbReference type="Proteomes" id="UP000308230">
    <property type="component" value="Unassembled WGS sequence"/>
</dbReference>
<proteinExistence type="predicted"/>
<dbReference type="AlphaFoldDB" id="A0A5R9F588"/>
<evidence type="ECO:0000313" key="2">
    <source>
        <dbReference type="EMBL" id="TLS38687.1"/>
    </source>
</evidence>
<name>A0A5R9F588_9BACL</name>
<dbReference type="EMBL" id="SWLG01000002">
    <property type="protein sequence ID" value="TLS38687.1"/>
    <property type="molecule type" value="Genomic_DNA"/>
</dbReference>
<gene>
    <name evidence="2" type="ORF">FCL54_04070</name>
</gene>
<accession>A0A5R9F588</accession>
<keyword evidence="3" id="KW-1185">Reference proteome</keyword>
<evidence type="ECO:0000313" key="3">
    <source>
        <dbReference type="Proteomes" id="UP000308230"/>
    </source>
</evidence>
<evidence type="ECO:0000256" key="1">
    <source>
        <dbReference type="SAM" id="Coils"/>
    </source>
</evidence>
<dbReference type="RefSeq" id="WP_138123491.1">
    <property type="nucleotide sequence ID" value="NZ_SWLG01000002.1"/>
</dbReference>
<reference evidence="2 3" key="1">
    <citation type="submission" date="2019-04" db="EMBL/GenBank/DDBJ databases">
        <title>Bacillus caeni sp. nov., a bacterium isolated from mangrove sediment.</title>
        <authorList>
            <person name="Huang H."/>
            <person name="Mo K."/>
            <person name="Hu Y."/>
        </authorList>
    </citation>
    <scope>NUCLEOTIDE SEQUENCE [LARGE SCALE GENOMIC DNA]</scope>
    <source>
        <strain evidence="2 3">HB172195</strain>
    </source>
</reference>
<organism evidence="2 3">
    <name type="scientific">Exobacillus caeni</name>
    <dbReference type="NCBI Taxonomy" id="2574798"/>
    <lineage>
        <taxon>Bacteria</taxon>
        <taxon>Bacillati</taxon>
        <taxon>Bacillota</taxon>
        <taxon>Bacilli</taxon>
        <taxon>Bacillales</taxon>
        <taxon>Guptibacillaceae</taxon>
        <taxon>Exobacillus</taxon>
    </lineage>
</organism>
<comment type="caution">
    <text evidence="2">The sequence shown here is derived from an EMBL/GenBank/DDBJ whole genome shotgun (WGS) entry which is preliminary data.</text>
</comment>